<evidence type="ECO:0000256" key="11">
    <source>
        <dbReference type="ARBA" id="ARBA00029811"/>
    </source>
</evidence>
<evidence type="ECO:0000256" key="6">
    <source>
        <dbReference type="ARBA" id="ARBA00022670"/>
    </source>
</evidence>
<evidence type="ECO:0000256" key="5">
    <source>
        <dbReference type="ARBA" id="ARBA00015611"/>
    </source>
</evidence>
<dbReference type="Pfam" id="PF17900">
    <property type="entry name" value="Peptidase_M1_N"/>
    <property type="match status" value="1"/>
</dbReference>
<organism evidence="15 16">
    <name type="scientific">Leifsonia tongyongensis</name>
    <dbReference type="NCBI Taxonomy" id="1268043"/>
    <lineage>
        <taxon>Bacteria</taxon>
        <taxon>Bacillati</taxon>
        <taxon>Actinomycetota</taxon>
        <taxon>Actinomycetes</taxon>
        <taxon>Micrococcales</taxon>
        <taxon>Microbacteriaceae</taxon>
        <taxon>Leifsonia</taxon>
    </lineage>
</organism>
<dbReference type="EMBL" id="JAAGWY010000001">
    <property type="protein sequence ID" value="NEN05801.1"/>
    <property type="molecule type" value="Genomic_DNA"/>
</dbReference>
<evidence type="ECO:0000313" key="15">
    <source>
        <dbReference type="EMBL" id="NEN05801.1"/>
    </source>
</evidence>
<accession>A0A6L9XWH3</accession>
<dbReference type="SUPFAM" id="SSF63737">
    <property type="entry name" value="Leukotriene A4 hydrolase N-terminal domain"/>
    <property type="match status" value="1"/>
</dbReference>
<dbReference type="InterPro" id="IPR027268">
    <property type="entry name" value="Peptidase_M4/M1_CTD_sf"/>
</dbReference>
<dbReference type="Pfam" id="PF01433">
    <property type="entry name" value="Peptidase_M1"/>
    <property type="match status" value="1"/>
</dbReference>
<proteinExistence type="inferred from homology"/>
<keyword evidence="16" id="KW-1185">Reference proteome</keyword>
<keyword evidence="7" id="KW-0479">Metal-binding</keyword>
<name>A0A6L9XWH3_9MICO</name>
<dbReference type="InterPro" id="IPR042097">
    <property type="entry name" value="Aminopeptidase_N-like_N_sf"/>
</dbReference>
<dbReference type="CDD" id="cd09603">
    <property type="entry name" value="M1_APN_like"/>
    <property type="match status" value="1"/>
</dbReference>
<evidence type="ECO:0000256" key="2">
    <source>
        <dbReference type="ARBA" id="ARBA00001947"/>
    </source>
</evidence>
<gene>
    <name evidence="15" type="ORF">G3T36_07935</name>
</gene>
<dbReference type="SUPFAM" id="SSF55486">
    <property type="entry name" value="Metalloproteases ('zincins'), catalytic domain"/>
    <property type="match status" value="1"/>
</dbReference>
<comment type="similarity">
    <text evidence="3">Belongs to the peptidase M1 family.</text>
</comment>
<feature type="domain" description="Peptidase M1 membrane alanine aminopeptidase" evidence="13">
    <location>
        <begin position="286"/>
        <end position="429"/>
    </location>
</feature>
<dbReference type="GO" id="GO:0008237">
    <property type="term" value="F:metallopeptidase activity"/>
    <property type="evidence" value="ECO:0007669"/>
    <property type="project" value="UniProtKB-KW"/>
</dbReference>
<keyword evidence="8" id="KW-0378">Hydrolase</keyword>
<evidence type="ECO:0000256" key="9">
    <source>
        <dbReference type="ARBA" id="ARBA00022833"/>
    </source>
</evidence>
<dbReference type="Gene3D" id="1.10.390.10">
    <property type="entry name" value="Neutral Protease Domain 2"/>
    <property type="match status" value="1"/>
</dbReference>
<evidence type="ECO:0000256" key="12">
    <source>
        <dbReference type="ARBA" id="ARBA00031533"/>
    </source>
</evidence>
<dbReference type="Proteomes" id="UP000474967">
    <property type="component" value="Unassembled WGS sequence"/>
</dbReference>
<evidence type="ECO:0000313" key="16">
    <source>
        <dbReference type="Proteomes" id="UP000474967"/>
    </source>
</evidence>
<evidence type="ECO:0000256" key="1">
    <source>
        <dbReference type="ARBA" id="ARBA00000098"/>
    </source>
</evidence>
<dbReference type="GO" id="GO:0016285">
    <property type="term" value="F:alanyl aminopeptidase activity"/>
    <property type="evidence" value="ECO:0007669"/>
    <property type="project" value="UniProtKB-EC"/>
</dbReference>
<sequence>MEAVPAGARTAGDPYLPESGNGGYHVVSYDLDLKYRVATNRLDGTAVIRATSVQGLSSFSLDLVRLRASRVRVNGSKRTRFTQSATKLTVRPDEPIGLGELFTVEIEYSGSPAPRRSPWGLVGWEELTDGVIVASQPSGAPTWFPCNDHPADKASYRIRVTCEQAYTVLANGVLFEHTISAGRGTWSFEQPEPTSTYLATVQIGRYASTRRDLAGIPGVVAYAPEVEARVRADFDPLERMMSYFIEAFGPYPFADYSVVVTADDLEIPLEAQGVAIFGANHADGRGGSERLIAHELAHQWFGNSVGIAAWKHIWLNEGFACYAEWLWSEHSGRQSADELARGYHAGLRSLPQDILVGDPGPSLMFDDRVYKRGALTLHALRVTLGDESFFGLLKAWTASRRHATATTDNFRTLAEAHSGLDLARFFDHWLFAHRLPRLPRTARVRS</sequence>
<evidence type="ECO:0000259" key="13">
    <source>
        <dbReference type="Pfam" id="PF01433"/>
    </source>
</evidence>
<dbReference type="PRINTS" id="PR00756">
    <property type="entry name" value="ALADIPTASE"/>
</dbReference>
<dbReference type="Gene3D" id="2.60.40.1730">
    <property type="entry name" value="tricorn interacting facor f3 domain"/>
    <property type="match status" value="1"/>
</dbReference>
<dbReference type="InterPro" id="IPR050344">
    <property type="entry name" value="Peptidase_M1_aminopeptidases"/>
</dbReference>
<reference evidence="15 16" key="1">
    <citation type="journal article" date="2014" name="J. Microbiol.">
        <title>Diaminobutyricibacter tongyongensis gen. nov., sp. nov. and Homoserinibacter gongjuensis gen. nov., sp. nov. belong to the family Microbacteriaceae.</title>
        <authorList>
            <person name="Kim S.J."/>
            <person name="Ahn J.H."/>
            <person name="Weon H.Y."/>
            <person name="Hamada M."/>
            <person name="Suzuki K."/>
            <person name="Kwon S.W."/>
        </authorList>
    </citation>
    <scope>NUCLEOTIDE SEQUENCE [LARGE SCALE GENOMIC DNA]</scope>
    <source>
        <strain evidence="15 16">NBRC 108724</strain>
    </source>
</reference>
<dbReference type="GO" id="GO:0008270">
    <property type="term" value="F:zinc ion binding"/>
    <property type="evidence" value="ECO:0007669"/>
    <property type="project" value="InterPro"/>
</dbReference>
<dbReference type="RefSeq" id="WP_163288970.1">
    <property type="nucleotide sequence ID" value="NZ_JAAGWY010000001.1"/>
</dbReference>
<comment type="catalytic activity">
    <reaction evidence="1">
        <text>Release of an N-terminal amino acid, Xaa-|-Yaa- from a peptide, amide or arylamide. Xaa is preferably Ala, but may be most amino acids including Pro (slow action). When a terminal hydrophobic residue is followed by a prolyl residue, the two may be released as an intact Xaa-Pro dipeptide.</text>
        <dbReference type="EC" id="3.4.11.2"/>
    </reaction>
</comment>
<evidence type="ECO:0000256" key="7">
    <source>
        <dbReference type="ARBA" id="ARBA00022723"/>
    </source>
</evidence>
<comment type="cofactor">
    <cofactor evidence="2">
        <name>Zn(2+)</name>
        <dbReference type="ChEBI" id="CHEBI:29105"/>
    </cofactor>
</comment>
<protein>
    <recommendedName>
        <fullName evidence="5">Aminopeptidase N</fullName>
        <ecNumber evidence="4">3.4.11.2</ecNumber>
    </recommendedName>
    <alternativeName>
        <fullName evidence="11">Alanine aminopeptidase</fullName>
    </alternativeName>
    <alternativeName>
        <fullName evidence="12">Lysyl aminopeptidase</fullName>
    </alternativeName>
</protein>
<dbReference type="EC" id="3.4.11.2" evidence="4"/>
<feature type="domain" description="Aminopeptidase N-like N-terminal" evidence="14">
    <location>
        <begin position="28"/>
        <end position="198"/>
    </location>
</feature>
<evidence type="ECO:0000256" key="10">
    <source>
        <dbReference type="ARBA" id="ARBA00023049"/>
    </source>
</evidence>
<dbReference type="PANTHER" id="PTHR11533">
    <property type="entry name" value="PROTEASE M1 ZINC METALLOPROTEASE"/>
    <property type="match status" value="1"/>
</dbReference>
<dbReference type="InterPro" id="IPR045357">
    <property type="entry name" value="Aminopeptidase_N-like_N"/>
</dbReference>
<evidence type="ECO:0000259" key="14">
    <source>
        <dbReference type="Pfam" id="PF17900"/>
    </source>
</evidence>
<dbReference type="AlphaFoldDB" id="A0A6L9XWH3"/>
<keyword evidence="9" id="KW-0862">Zinc</keyword>
<dbReference type="InterPro" id="IPR014782">
    <property type="entry name" value="Peptidase_M1_dom"/>
</dbReference>
<keyword evidence="10" id="KW-0482">Metalloprotease</keyword>
<dbReference type="GO" id="GO:0006508">
    <property type="term" value="P:proteolysis"/>
    <property type="evidence" value="ECO:0007669"/>
    <property type="project" value="UniProtKB-KW"/>
</dbReference>
<keyword evidence="6" id="KW-0645">Protease</keyword>
<comment type="caution">
    <text evidence="15">The sequence shown here is derived from an EMBL/GenBank/DDBJ whole genome shotgun (WGS) entry which is preliminary data.</text>
</comment>
<dbReference type="InterPro" id="IPR001930">
    <property type="entry name" value="Peptidase_M1"/>
</dbReference>
<evidence type="ECO:0000256" key="8">
    <source>
        <dbReference type="ARBA" id="ARBA00022801"/>
    </source>
</evidence>
<evidence type="ECO:0000256" key="4">
    <source>
        <dbReference type="ARBA" id="ARBA00012564"/>
    </source>
</evidence>
<evidence type="ECO:0000256" key="3">
    <source>
        <dbReference type="ARBA" id="ARBA00010136"/>
    </source>
</evidence>